<dbReference type="PANTHER" id="PTHR10569:SF2">
    <property type="entry name" value="GLYCOGEN DEBRANCHING ENZYME"/>
    <property type="match status" value="1"/>
</dbReference>
<evidence type="ECO:0000256" key="13">
    <source>
        <dbReference type="ARBA" id="ARBA00023268"/>
    </source>
</evidence>
<evidence type="ECO:0000256" key="5">
    <source>
        <dbReference type="ARBA" id="ARBA00012560"/>
    </source>
</evidence>
<keyword evidence="13" id="KW-0511">Multifunctional enzyme</keyword>
<dbReference type="InterPro" id="IPR008928">
    <property type="entry name" value="6-hairpin_glycosidase_sf"/>
</dbReference>
<evidence type="ECO:0000313" key="21">
    <source>
        <dbReference type="EMBL" id="CCH45470.1"/>
    </source>
</evidence>
<dbReference type="GO" id="GO:0005737">
    <property type="term" value="C:cytoplasm"/>
    <property type="evidence" value="ECO:0007669"/>
    <property type="project" value="UniProtKB-SubCell"/>
</dbReference>
<keyword evidence="8" id="KW-0963">Cytoplasm</keyword>
<dbReference type="InterPro" id="IPR032790">
    <property type="entry name" value="GDE_C"/>
</dbReference>
<evidence type="ECO:0000256" key="11">
    <source>
        <dbReference type="ARBA" id="ARBA00022801"/>
    </source>
</evidence>
<evidence type="ECO:0000256" key="3">
    <source>
        <dbReference type="ARBA" id="ARBA00003530"/>
    </source>
</evidence>
<dbReference type="SUPFAM" id="SSF51445">
    <property type="entry name" value="(Trans)glycosidases"/>
    <property type="match status" value="1"/>
</dbReference>
<keyword evidence="12" id="KW-0320">Glycogen biosynthesis</keyword>
<evidence type="ECO:0000259" key="17">
    <source>
        <dbReference type="Pfam" id="PF06202"/>
    </source>
</evidence>
<evidence type="ECO:0000259" key="19">
    <source>
        <dbReference type="Pfam" id="PF14701"/>
    </source>
</evidence>
<keyword evidence="11 21" id="KW-0378">Hydrolase</keyword>
<dbReference type="InterPro" id="IPR032792">
    <property type="entry name" value="AGL_glucanoTrfase"/>
</dbReference>
<dbReference type="STRING" id="1206466.K0KJM8"/>
<keyword evidence="22" id="KW-1185">Reference proteome</keyword>
<dbReference type="Proteomes" id="UP000009328">
    <property type="component" value="Unassembled WGS sequence"/>
</dbReference>
<dbReference type="EC" id="2.4.1.25" evidence="5"/>
<organism evidence="21 22">
    <name type="scientific">Wickerhamomyces ciferrii (strain ATCC 14091 / BCRC 22168 / CBS 111 / JCM 3599 / NBRC 0793 / NRRL Y-1031 F-60-10)</name>
    <name type="common">Yeast</name>
    <name type="synonym">Pichia ciferrii</name>
    <dbReference type="NCBI Taxonomy" id="1206466"/>
    <lineage>
        <taxon>Eukaryota</taxon>
        <taxon>Fungi</taxon>
        <taxon>Dikarya</taxon>
        <taxon>Ascomycota</taxon>
        <taxon>Saccharomycotina</taxon>
        <taxon>Saccharomycetes</taxon>
        <taxon>Phaffomycetales</taxon>
        <taxon>Wickerhamomycetaceae</taxon>
        <taxon>Wickerhamomyces</taxon>
    </lineage>
</organism>
<dbReference type="Pfam" id="PF06202">
    <property type="entry name" value="GDE_C"/>
    <property type="match status" value="1"/>
</dbReference>
<evidence type="ECO:0000256" key="15">
    <source>
        <dbReference type="ARBA" id="ARBA00025780"/>
    </source>
</evidence>
<protein>
    <recommendedName>
        <fullName evidence="7">Glycogen debranching enzyme</fullName>
        <ecNumber evidence="5">2.4.1.25</ecNumber>
        <ecNumber evidence="6">3.2.1.33</ecNumber>
    </recommendedName>
    <alternativeName>
        <fullName evidence="16">Glycogen debrancher</fullName>
    </alternativeName>
</protein>
<keyword evidence="9" id="KW-0328">Glycosyltransferase</keyword>
<dbReference type="SUPFAM" id="SSF48208">
    <property type="entry name" value="Six-hairpin glycosidases"/>
    <property type="match status" value="1"/>
</dbReference>
<dbReference type="FunFam" id="1.50.10.10:FF:000039">
    <property type="entry name" value="Glycogen debranching enzyme Gdb1, putative"/>
    <property type="match status" value="1"/>
</dbReference>
<comment type="similarity">
    <text evidence="15">Belongs to the glycogen debranching enzyme family.</text>
</comment>
<dbReference type="InterPro" id="IPR032788">
    <property type="entry name" value="AGL_central"/>
</dbReference>
<feature type="domain" description="Glycogen debranching enzyme glucanotransferase" evidence="19">
    <location>
        <begin position="130"/>
        <end position="552"/>
    </location>
</feature>
<dbReference type="eggNOG" id="KOG3625">
    <property type="taxonomic scope" value="Eukaryota"/>
</dbReference>
<dbReference type="GO" id="GO:0005980">
    <property type="term" value="P:glycogen catabolic process"/>
    <property type="evidence" value="ECO:0007669"/>
    <property type="project" value="InterPro"/>
</dbReference>
<evidence type="ECO:0000256" key="7">
    <source>
        <dbReference type="ARBA" id="ARBA00020723"/>
    </source>
</evidence>
<dbReference type="InterPro" id="IPR006421">
    <property type="entry name" value="Glycogen_debranch_met"/>
</dbReference>
<accession>K0KJM8</accession>
<comment type="catalytic activity">
    <reaction evidence="2">
        <text>Hydrolysis of (1-&gt;6)-alpha-D-glucosidic branch linkages in glycogen phosphorylase limit dextrin.</text>
        <dbReference type="EC" id="3.2.1.33"/>
    </reaction>
</comment>
<dbReference type="InterPro" id="IPR010401">
    <property type="entry name" value="AGL/Gdb1"/>
</dbReference>
<evidence type="ECO:0000256" key="14">
    <source>
        <dbReference type="ARBA" id="ARBA00023295"/>
    </source>
</evidence>
<dbReference type="EMBL" id="CAIF01000197">
    <property type="protein sequence ID" value="CCH45470.1"/>
    <property type="molecule type" value="Genomic_DNA"/>
</dbReference>
<evidence type="ECO:0000256" key="16">
    <source>
        <dbReference type="ARBA" id="ARBA00031477"/>
    </source>
</evidence>
<comment type="function">
    <text evidence="3">Multifunctional enzyme acting as 1,4-alpha-D-glucan:1,4-alpha-D-glucan 4-alpha-D-glycosyltransferase and amylo-1,6-glucosidase in glycogen degradation.</text>
</comment>
<evidence type="ECO:0000259" key="18">
    <source>
        <dbReference type="Pfam" id="PF14699"/>
    </source>
</evidence>
<dbReference type="Gene3D" id="1.50.10.10">
    <property type="match status" value="1"/>
</dbReference>
<dbReference type="Pfam" id="PF14699">
    <property type="entry name" value="hGDE_N"/>
    <property type="match status" value="1"/>
</dbReference>
<evidence type="ECO:0000256" key="1">
    <source>
        <dbReference type="ARBA" id="ARBA00000439"/>
    </source>
</evidence>
<dbReference type="InterPro" id="IPR012341">
    <property type="entry name" value="6hp_glycosidase-like_sf"/>
</dbReference>
<evidence type="ECO:0000259" key="20">
    <source>
        <dbReference type="Pfam" id="PF14702"/>
    </source>
</evidence>
<dbReference type="InterPro" id="IPR029436">
    <property type="entry name" value="AGL_euk_N"/>
</dbReference>
<evidence type="ECO:0000256" key="12">
    <source>
        <dbReference type="ARBA" id="ARBA00023056"/>
    </source>
</evidence>
<dbReference type="EC" id="3.2.1.33" evidence="6"/>
<dbReference type="PANTHER" id="PTHR10569">
    <property type="entry name" value="GLYCOGEN DEBRANCHING ENZYME"/>
    <property type="match status" value="1"/>
</dbReference>
<feature type="domain" description="Glycogen debranching enzyme central" evidence="20">
    <location>
        <begin position="705"/>
        <end position="943"/>
    </location>
</feature>
<evidence type="ECO:0000256" key="8">
    <source>
        <dbReference type="ARBA" id="ARBA00022490"/>
    </source>
</evidence>
<dbReference type="Pfam" id="PF14701">
    <property type="entry name" value="hDGE_amylase"/>
    <property type="match status" value="1"/>
</dbReference>
<dbReference type="Gene3D" id="3.20.20.80">
    <property type="entry name" value="Glycosidases"/>
    <property type="match status" value="2"/>
</dbReference>
<gene>
    <name evidence="21" type="primary">GDB1</name>
    <name evidence="21" type="ORF">BN7_5052</name>
</gene>
<keyword evidence="10" id="KW-0808">Transferase</keyword>
<evidence type="ECO:0000256" key="6">
    <source>
        <dbReference type="ARBA" id="ARBA00012778"/>
    </source>
</evidence>
<feature type="domain" description="Glycogen debranching enzyme C-terminal" evidence="17">
    <location>
        <begin position="1015"/>
        <end position="1488"/>
    </location>
</feature>
<comment type="subcellular location">
    <subcellularLocation>
        <location evidence="4">Cytoplasm</location>
    </subcellularLocation>
</comment>
<dbReference type="FunCoup" id="K0KJM8">
    <property type="interactions" value="453"/>
</dbReference>
<feature type="domain" description="Eukaryotic glycogen debranching enzyme N-terminal" evidence="18">
    <location>
        <begin position="40"/>
        <end position="128"/>
    </location>
</feature>
<evidence type="ECO:0000256" key="4">
    <source>
        <dbReference type="ARBA" id="ARBA00004496"/>
    </source>
</evidence>
<name>K0KJM8_WICCF</name>
<dbReference type="CDD" id="cd11327">
    <property type="entry name" value="AmyAc_Glg_debranch_2"/>
    <property type="match status" value="1"/>
</dbReference>
<evidence type="ECO:0000256" key="10">
    <source>
        <dbReference type="ARBA" id="ARBA00022679"/>
    </source>
</evidence>
<dbReference type="Pfam" id="PF14702">
    <property type="entry name" value="hGDE_central"/>
    <property type="match status" value="1"/>
</dbReference>
<keyword evidence="14 21" id="KW-0326">Glycosidase</keyword>
<comment type="caution">
    <text evidence="21">The sequence shown here is derived from an EMBL/GenBank/DDBJ whole genome shotgun (WGS) entry which is preliminary data.</text>
</comment>
<dbReference type="FunFam" id="3.20.20.80:FF:000070">
    <property type="entry name" value="GDB1p Glycogen debranching enzyme"/>
    <property type="match status" value="1"/>
</dbReference>
<dbReference type="HOGENOM" id="CLU_001517_2_0_1"/>
<dbReference type="GO" id="GO:0005978">
    <property type="term" value="P:glycogen biosynthetic process"/>
    <property type="evidence" value="ECO:0007669"/>
    <property type="project" value="UniProtKB-KW"/>
</dbReference>
<sequence>MTSLILKVDEEGQNKEQGVVVFPDLPLPKGYKDGDAIFNLKLVMPAAAPISRNGIVWINVPEDAQTTFDRSKYYKKTIPNTFTRDNELEFKIFYPGSYSYYISYRDDSNLLKTTRKFYFVVPPKLQLNGKHLPLNSLALESIVSKWLGPHSNWDNIFDEVSQKGYNLVHFTPLQQRGESDSPYSIYDQLTFDPKLFPNQNDVEDLVEKIHKKNNLLSITDVVFNHTANNSEWLRDHPEAGYNKETAPHLTSAIELDGKLIEFSDNLTKLGYPTVLNSTSDLLKIMDGIKTHVIGELKLWEFYVVDVIESLKDLQKTWETNQGNLTKIDIPEDVRNNIEKLSSFVAENTISFKLGYRYDNKVDPLKFANILYSLNSSTSINFNDVKDQAQKILDGINLPRYKEYDNDVGDILEQLFNRIKYLRIDDHGPKLGEITKESPLSEPYFTRFKAKDGKEYQLANNGWIWNGNPLVDFASDKSKSYLVREVIIWGDCVKLRYGSGPKDSPYLWKRIEDYVELSAKIFDGFRIDNCHSTPLHVGEHFLDFARRINPHLYVVGELFTGSEDMDNLFVERLGITSLIREAMQAWSVDELSRLVYRHAGLPIGSFQPLPLDDFAYPSSNDPVSNSLSEIQIPKILRPSRTHALFMDCTHDNETPFDKRTVEDTLPNAALVAFCATGVGSVFGYDECYPHLLDVVNETRNYTFGKGIGEVKSKLYKIRKELSESTQIEEDHEMHVHHEGQYITLQRVNAKTGKGWFLIARTKFNQSDDQWLAPVVLKGTKASHEFSYALEKIGDPTESKEEITSVPVHIKKLESPKIEYKNGDSEISLPDYFPQGSIIVLKADIESVSEELDQYVRNGALEASSDLDLYDLNALLYKCDAEERDASSGAEGVYDLPNHGPLVYAGLQGWISVLRDVIQNNDLAHPIADHLRSGLWALDYITNRLEKFKQDSKGIDKFSEWLKTRLDSIKSVPFFLVPRYFALVVGVGYEALRYRALQQFVPEIQNGNLFLQRLALTSIQMVGKNKSTSLAPFKQVPSLAAGLPHFSVDYMRCWGRDVFISVRGLLLTTGRYEDAKNHILNSAATLKHGLIPNLIDAGRNPRYNARDAAWFFLQNIQDYVHLVPNGSEILKDKVKRRFPLDDRYITYDDPEAFSYETSIEDVIYEILSRHAKGIEYREANAGPNLDRQMTDEGFNVKVYVDWETGLIHGGSQSNCGTWMDKMGESEKAHNKGVPGTPRDGAAVEINGLLKSTLRFVLELQDKGLFQYKSTKRSIGDEITFKDWNQLLQDNFEKKFYVPLDPKDDVHFDIDASIVNRRGIYKDLYKTGKPYEDYQLRANFPIALTVAPELFTLERAIGALDLADKVIRGPLGIRTLDPSDYNYRPDYINSDDSEDFATSKGRNYHQGPEWVWNYGYFLRAFHYFHYKQESLQKGKNEPSSRLNYLLSERLVEHKKHIRQTPWAGLPELTNRDGSYCHDSSPTQAWSTSCLLDVYQDLWSQNFTA</sequence>
<dbReference type="InterPro" id="IPR017853">
    <property type="entry name" value="GH"/>
</dbReference>
<dbReference type="GO" id="GO:0004135">
    <property type="term" value="F:amylo-alpha-1,6-glucosidase activity"/>
    <property type="evidence" value="ECO:0007669"/>
    <property type="project" value="UniProtKB-EC"/>
</dbReference>
<dbReference type="FunFam" id="3.20.20.80:FF:000242">
    <property type="entry name" value="Glycogen debranching enzyme Gdb1, putative"/>
    <property type="match status" value="1"/>
</dbReference>
<evidence type="ECO:0000256" key="9">
    <source>
        <dbReference type="ARBA" id="ARBA00022676"/>
    </source>
</evidence>
<comment type="catalytic activity">
    <reaction evidence="1">
        <text>Transfers a segment of a (1-&gt;4)-alpha-D-glucan to a new position in an acceptor, which may be glucose or a (1-&gt;4)-alpha-D-glucan.</text>
        <dbReference type="EC" id="2.4.1.25"/>
    </reaction>
</comment>
<dbReference type="GO" id="GO:0004134">
    <property type="term" value="F:4-alpha-glucanotransferase activity"/>
    <property type="evidence" value="ECO:0007669"/>
    <property type="project" value="UniProtKB-EC"/>
</dbReference>
<reference evidence="21 22" key="1">
    <citation type="journal article" date="2012" name="Eukaryot. Cell">
        <title>Draft genome sequence of Wickerhamomyces ciferrii NRRL Y-1031 F-60-10.</title>
        <authorList>
            <person name="Schneider J."/>
            <person name="Andrea H."/>
            <person name="Blom J."/>
            <person name="Jaenicke S."/>
            <person name="Ruckert C."/>
            <person name="Schorsch C."/>
            <person name="Szczepanowski R."/>
            <person name="Farwick M."/>
            <person name="Goesmann A."/>
            <person name="Puhler A."/>
            <person name="Schaffer S."/>
            <person name="Tauch A."/>
            <person name="Kohler T."/>
            <person name="Brinkrolf K."/>
        </authorList>
    </citation>
    <scope>NUCLEOTIDE SEQUENCE [LARGE SCALE GENOMIC DNA]</scope>
    <source>
        <strain evidence="22">ATCC 14091 / BCRC 22168 / CBS 111 / JCM 3599 / NBRC 0793 / NRRL Y-1031 F-60-10</strain>
    </source>
</reference>
<dbReference type="NCBIfam" id="TIGR01531">
    <property type="entry name" value="glyc_debranch"/>
    <property type="match status" value="1"/>
</dbReference>
<evidence type="ECO:0000256" key="2">
    <source>
        <dbReference type="ARBA" id="ARBA00000927"/>
    </source>
</evidence>
<proteinExistence type="inferred from homology"/>
<dbReference type="InParanoid" id="K0KJM8"/>
<evidence type="ECO:0000313" key="22">
    <source>
        <dbReference type="Proteomes" id="UP000009328"/>
    </source>
</evidence>